<reference evidence="2 3" key="1">
    <citation type="submission" date="2022-11" db="EMBL/GenBank/DDBJ databases">
        <authorList>
            <person name="Siebert D."/>
            <person name="Busche T."/>
            <person name="Saydam E."/>
            <person name="Kalinowski J."/>
            <person name="Ruckert C."/>
            <person name="Blombach B."/>
        </authorList>
    </citation>
    <scope>NUCLEOTIDE SEQUENCE [LARGE SCALE GENOMIC DNA]</scope>
    <source>
        <strain evidence="2 3">DSM 1083</strain>
    </source>
</reference>
<evidence type="ECO:0000313" key="2">
    <source>
        <dbReference type="EMBL" id="WEF51682.1"/>
    </source>
</evidence>
<organism evidence="2 3">
    <name type="scientific">Afipia carboxydohydrogena</name>
    <name type="common">Pseudomonas carboxydohydrogena</name>
    <dbReference type="NCBI Taxonomy" id="290"/>
    <lineage>
        <taxon>Bacteria</taxon>
        <taxon>Pseudomonadati</taxon>
        <taxon>Pseudomonadota</taxon>
        <taxon>Alphaproteobacteria</taxon>
        <taxon>Hyphomicrobiales</taxon>
        <taxon>Nitrobacteraceae</taxon>
        <taxon>Afipia</taxon>
    </lineage>
</organism>
<sequence length="128" mass="13875">MILRHFLIGCAAAVAISSSALAQTPSESFLKSPIVLSYPSGFGGMGYDVQHLADVCTRANGTVSWEAVNTDTILTCNRLDPLTNGRLIIRWLLRTVHQGEETGTAVVEISANQIVLDRTAMEQLMSRL</sequence>
<feature type="chain" id="PRO_5046212000" evidence="1">
    <location>
        <begin position="23"/>
        <end position="128"/>
    </location>
</feature>
<keyword evidence="1" id="KW-0732">Signal</keyword>
<name>A0ABY8BNW9_AFICR</name>
<evidence type="ECO:0000313" key="3">
    <source>
        <dbReference type="Proteomes" id="UP001213907"/>
    </source>
</evidence>
<proteinExistence type="predicted"/>
<dbReference type="Proteomes" id="UP001213907">
    <property type="component" value="Chromosome"/>
</dbReference>
<dbReference type="EMBL" id="CP113162">
    <property type="protein sequence ID" value="WEF51682.1"/>
    <property type="molecule type" value="Genomic_DNA"/>
</dbReference>
<dbReference type="RefSeq" id="WP_275247272.1">
    <property type="nucleotide sequence ID" value="NZ_BAABDX010000001.1"/>
</dbReference>
<accession>A0ABY8BNW9</accession>
<evidence type="ECO:0000256" key="1">
    <source>
        <dbReference type="SAM" id="SignalP"/>
    </source>
</evidence>
<protein>
    <submittedName>
        <fullName evidence="2">Uncharacterized protein</fullName>
    </submittedName>
</protein>
<gene>
    <name evidence="2" type="ORF">AFIC_000124</name>
</gene>
<keyword evidence="3" id="KW-1185">Reference proteome</keyword>
<feature type="signal peptide" evidence="1">
    <location>
        <begin position="1"/>
        <end position="22"/>
    </location>
</feature>